<dbReference type="EMBL" id="PGOL01001101">
    <property type="protein sequence ID" value="PKI60883.1"/>
    <property type="molecule type" value="Genomic_DNA"/>
</dbReference>
<dbReference type="Proteomes" id="UP000233551">
    <property type="component" value="Unassembled WGS sequence"/>
</dbReference>
<reference evidence="2 3" key="1">
    <citation type="submission" date="2017-11" db="EMBL/GenBank/DDBJ databases">
        <title>De-novo sequencing of pomegranate (Punica granatum L.) genome.</title>
        <authorList>
            <person name="Akparov Z."/>
            <person name="Amiraslanov A."/>
            <person name="Hajiyeva S."/>
            <person name="Abbasov M."/>
            <person name="Kaur K."/>
            <person name="Hamwieh A."/>
            <person name="Solovyev V."/>
            <person name="Salamov A."/>
            <person name="Braich B."/>
            <person name="Kosarev P."/>
            <person name="Mahmoud A."/>
            <person name="Hajiyev E."/>
            <person name="Babayeva S."/>
            <person name="Izzatullayeva V."/>
            <person name="Mammadov A."/>
            <person name="Mammadov A."/>
            <person name="Sharifova S."/>
            <person name="Ojaghi J."/>
            <person name="Eynullazada K."/>
            <person name="Bayramov B."/>
            <person name="Abdulazimova A."/>
            <person name="Shahmuradov I."/>
        </authorList>
    </citation>
    <scope>NUCLEOTIDE SEQUENCE [LARGE SCALE GENOMIC DNA]</scope>
    <source>
        <strain evidence="3">cv. AG2017</strain>
        <tissue evidence="2">Leaf</tissue>
    </source>
</reference>
<evidence type="ECO:0000313" key="3">
    <source>
        <dbReference type="Proteomes" id="UP000233551"/>
    </source>
</evidence>
<sequence length="106" mass="12042">MGCELRESQETTIVRFLGGLNKEIADMIEWQPFLSLEDVIKLAIKVRRQQKHGQRTTPRVFNLNPVIVGSIPQGSTSRWNEPRKEVKGSLKSQAKSAKVKEQEVDP</sequence>
<evidence type="ECO:0000313" key="2">
    <source>
        <dbReference type="EMBL" id="PKI60883.1"/>
    </source>
</evidence>
<evidence type="ECO:0008006" key="4">
    <source>
        <dbReference type="Google" id="ProtNLM"/>
    </source>
</evidence>
<comment type="caution">
    <text evidence="2">The sequence shown here is derived from an EMBL/GenBank/DDBJ whole genome shotgun (WGS) entry which is preliminary data.</text>
</comment>
<proteinExistence type="predicted"/>
<evidence type="ECO:0000256" key="1">
    <source>
        <dbReference type="SAM" id="MobiDB-lite"/>
    </source>
</evidence>
<feature type="region of interest" description="Disordered" evidence="1">
    <location>
        <begin position="71"/>
        <end position="106"/>
    </location>
</feature>
<keyword evidence="3" id="KW-1185">Reference proteome</keyword>
<protein>
    <recommendedName>
        <fullName evidence="4">Retrotransposon gag domain-containing protein</fullName>
    </recommendedName>
</protein>
<name>A0A2I0JYJ6_PUNGR</name>
<organism evidence="2 3">
    <name type="scientific">Punica granatum</name>
    <name type="common">Pomegranate</name>
    <dbReference type="NCBI Taxonomy" id="22663"/>
    <lineage>
        <taxon>Eukaryota</taxon>
        <taxon>Viridiplantae</taxon>
        <taxon>Streptophyta</taxon>
        <taxon>Embryophyta</taxon>
        <taxon>Tracheophyta</taxon>
        <taxon>Spermatophyta</taxon>
        <taxon>Magnoliopsida</taxon>
        <taxon>eudicotyledons</taxon>
        <taxon>Gunneridae</taxon>
        <taxon>Pentapetalae</taxon>
        <taxon>rosids</taxon>
        <taxon>malvids</taxon>
        <taxon>Myrtales</taxon>
        <taxon>Lythraceae</taxon>
        <taxon>Punica</taxon>
    </lineage>
</organism>
<dbReference type="AlphaFoldDB" id="A0A2I0JYJ6"/>
<gene>
    <name evidence="2" type="ORF">CRG98_018708</name>
</gene>
<accession>A0A2I0JYJ6</accession>